<keyword evidence="2" id="KW-1185">Reference proteome</keyword>
<dbReference type="HOGENOM" id="CLU_2145720_0_0_1"/>
<dbReference type="EMBL" id="JMSE01001463">
    <property type="protein sequence ID" value="KDN60902.1"/>
    <property type="molecule type" value="Genomic_DNA"/>
</dbReference>
<organism evidence="1 2">
    <name type="scientific">Colletotrichum sublineola</name>
    <name type="common">Sorghum anthracnose fungus</name>
    <dbReference type="NCBI Taxonomy" id="1173701"/>
    <lineage>
        <taxon>Eukaryota</taxon>
        <taxon>Fungi</taxon>
        <taxon>Dikarya</taxon>
        <taxon>Ascomycota</taxon>
        <taxon>Pezizomycotina</taxon>
        <taxon>Sordariomycetes</taxon>
        <taxon>Hypocreomycetidae</taxon>
        <taxon>Glomerellales</taxon>
        <taxon>Glomerellaceae</taxon>
        <taxon>Colletotrichum</taxon>
        <taxon>Colletotrichum graminicola species complex</taxon>
    </lineage>
</organism>
<evidence type="ECO:0000313" key="1">
    <source>
        <dbReference type="EMBL" id="KDN60902.1"/>
    </source>
</evidence>
<dbReference type="OrthoDB" id="5599676at2759"/>
<proteinExistence type="predicted"/>
<evidence type="ECO:0000313" key="2">
    <source>
        <dbReference type="Proteomes" id="UP000027238"/>
    </source>
</evidence>
<sequence>MDDQTDVAMSQTRAHTVLVITRSSGRARIGASGLFTWPQDNAAQHSTAQHRIASHRIASHRIASHRIAWRHNVANGLVSLDCKSSRCPQQRNATQVLSRLMSASHRANPCSS</sequence>
<dbReference type="Proteomes" id="UP000027238">
    <property type="component" value="Unassembled WGS sequence"/>
</dbReference>
<reference evidence="2" key="1">
    <citation type="journal article" date="2014" name="Genome Announc.">
        <title>Draft genome sequence of Colletotrichum sublineola, a destructive pathogen of cultivated sorghum.</title>
        <authorList>
            <person name="Baroncelli R."/>
            <person name="Sanz-Martin J.M."/>
            <person name="Rech G.E."/>
            <person name="Sukno S.A."/>
            <person name="Thon M.R."/>
        </authorList>
    </citation>
    <scope>NUCLEOTIDE SEQUENCE [LARGE SCALE GENOMIC DNA]</scope>
    <source>
        <strain evidence="2">TX430BB</strain>
    </source>
</reference>
<dbReference type="AlphaFoldDB" id="A0A066WW36"/>
<gene>
    <name evidence="1" type="ORF">CSUB01_04802</name>
</gene>
<protein>
    <submittedName>
        <fullName evidence="1">Uncharacterized protein</fullName>
    </submittedName>
</protein>
<accession>A0A066WW36</accession>
<comment type="caution">
    <text evidence="1">The sequence shown here is derived from an EMBL/GenBank/DDBJ whole genome shotgun (WGS) entry which is preliminary data.</text>
</comment>
<name>A0A066WW36_COLSU</name>